<keyword evidence="2" id="KW-1185">Reference proteome</keyword>
<dbReference type="EMBL" id="BGPR01005414">
    <property type="protein sequence ID" value="GBN09982.1"/>
    <property type="molecule type" value="Genomic_DNA"/>
</dbReference>
<protein>
    <submittedName>
        <fullName evidence="1">Uncharacterized protein</fullName>
    </submittedName>
</protein>
<dbReference type="AlphaFoldDB" id="A0A4Y2L647"/>
<dbReference type="Proteomes" id="UP000499080">
    <property type="component" value="Unassembled WGS sequence"/>
</dbReference>
<accession>A0A4Y2L647</accession>
<dbReference type="PANTHER" id="PTHR47326">
    <property type="entry name" value="TRANSPOSABLE ELEMENT TC3 TRANSPOSASE-LIKE PROTEIN"/>
    <property type="match status" value="1"/>
</dbReference>
<dbReference type="PANTHER" id="PTHR47326:SF1">
    <property type="entry name" value="HTH PSQ-TYPE DOMAIN-CONTAINING PROTEIN"/>
    <property type="match status" value="1"/>
</dbReference>
<gene>
    <name evidence="1" type="ORF">AVEN_61206_1</name>
</gene>
<reference evidence="1 2" key="1">
    <citation type="journal article" date="2019" name="Sci. Rep.">
        <title>Orb-weaving spider Araneus ventricosus genome elucidates the spidroin gene catalogue.</title>
        <authorList>
            <person name="Kono N."/>
            <person name="Nakamura H."/>
            <person name="Ohtoshi R."/>
            <person name="Moran D.A.P."/>
            <person name="Shinohara A."/>
            <person name="Yoshida Y."/>
            <person name="Fujiwara M."/>
            <person name="Mori M."/>
            <person name="Tomita M."/>
            <person name="Arakawa K."/>
        </authorList>
    </citation>
    <scope>NUCLEOTIDE SEQUENCE [LARGE SCALE GENOMIC DNA]</scope>
</reference>
<organism evidence="1 2">
    <name type="scientific">Araneus ventricosus</name>
    <name type="common">Orbweaver spider</name>
    <name type="synonym">Epeira ventricosa</name>
    <dbReference type="NCBI Taxonomy" id="182803"/>
    <lineage>
        <taxon>Eukaryota</taxon>
        <taxon>Metazoa</taxon>
        <taxon>Ecdysozoa</taxon>
        <taxon>Arthropoda</taxon>
        <taxon>Chelicerata</taxon>
        <taxon>Arachnida</taxon>
        <taxon>Araneae</taxon>
        <taxon>Araneomorphae</taxon>
        <taxon>Entelegynae</taxon>
        <taxon>Araneoidea</taxon>
        <taxon>Araneidae</taxon>
        <taxon>Araneus</taxon>
    </lineage>
</organism>
<comment type="caution">
    <text evidence="1">The sequence shown here is derived from an EMBL/GenBank/DDBJ whole genome shotgun (WGS) entry which is preliminary data.</text>
</comment>
<sequence>MLDATQNDGQFPVRVLFSDETCFTRESVFNTLCAYVVVRKFHITVSSDVQHKFSNNIWAGILGDHLLGPYLLPERLNGTVKYLVFLQHVLPDLLQGIPTNLRQNM</sequence>
<evidence type="ECO:0000313" key="2">
    <source>
        <dbReference type="Proteomes" id="UP000499080"/>
    </source>
</evidence>
<dbReference type="OrthoDB" id="7902892at2759"/>
<name>A0A4Y2L647_ARAVE</name>
<evidence type="ECO:0000313" key="1">
    <source>
        <dbReference type="EMBL" id="GBN09982.1"/>
    </source>
</evidence>
<proteinExistence type="predicted"/>